<dbReference type="InterPro" id="IPR002227">
    <property type="entry name" value="Tyrosinase_Cu-bd"/>
</dbReference>
<dbReference type="InterPro" id="IPR008922">
    <property type="entry name" value="Di-copper_centre_dom_sf"/>
</dbReference>
<dbReference type="SUPFAM" id="SSF48056">
    <property type="entry name" value="Di-copper centre-containing domain"/>
    <property type="match status" value="1"/>
</dbReference>
<dbReference type="PANTHER" id="PTHR46880">
    <property type="entry name" value="RAS-ASSOCIATING DOMAIN-CONTAINING PROTEIN"/>
    <property type="match status" value="1"/>
</dbReference>
<evidence type="ECO:0000256" key="1">
    <source>
        <dbReference type="ARBA" id="ARBA00002958"/>
    </source>
</evidence>
<dbReference type="GO" id="GO:0016491">
    <property type="term" value="F:oxidoreductase activity"/>
    <property type="evidence" value="ECO:0007669"/>
    <property type="project" value="InterPro"/>
</dbReference>
<dbReference type="PANTHER" id="PTHR46880:SF8">
    <property type="entry name" value="E3 SUMO-PROTEIN LIGASE KIAA1586"/>
    <property type="match status" value="1"/>
</dbReference>
<keyword evidence="5" id="KW-1015">Disulfide bond</keyword>
<dbReference type="GO" id="GO:0005344">
    <property type="term" value="F:oxygen carrier activity"/>
    <property type="evidence" value="ECO:0007669"/>
    <property type="project" value="UniProtKB-KW"/>
</dbReference>
<evidence type="ECO:0000313" key="10">
    <source>
        <dbReference type="Proteomes" id="UP001233172"/>
    </source>
</evidence>
<keyword evidence="3" id="KW-0561">Oxygen transport</keyword>
<gene>
    <name evidence="9" type="ORF">Bpfe_009866</name>
</gene>
<feature type="domain" description="Tyrosinase copper-binding" evidence="7">
    <location>
        <begin position="697"/>
        <end position="743"/>
    </location>
</feature>
<keyword evidence="6" id="KW-0325">Glycoprotein</keyword>
<evidence type="ECO:0000256" key="5">
    <source>
        <dbReference type="ARBA" id="ARBA00023157"/>
    </source>
</evidence>
<keyword evidence="4" id="KW-0186">Copper</keyword>
<name>A0AAD8FEB4_BIOPF</name>
<evidence type="ECO:0000259" key="7">
    <source>
        <dbReference type="Pfam" id="PF00264"/>
    </source>
</evidence>
<dbReference type="SUPFAM" id="SSF81277">
    <property type="entry name" value="C-terminal domain of mollusc hemocyanin"/>
    <property type="match status" value="1"/>
</dbReference>
<protein>
    <submittedName>
        <fullName evidence="9">Poly [ADP-ribose] polymerase 4</fullName>
    </submittedName>
</protein>
<dbReference type="Gene3D" id="2.60.310.10">
    <property type="entry name" value="Haemocyanin C-terminal domain"/>
    <property type="match status" value="1"/>
</dbReference>
<reference evidence="9" key="1">
    <citation type="journal article" date="2023" name="PLoS Negl. Trop. Dis.">
        <title>A genome sequence for Biomphalaria pfeifferi, the major vector snail for the human-infecting parasite Schistosoma mansoni.</title>
        <authorList>
            <person name="Bu L."/>
            <person name="Lu L."/>
            <person name="Laidemitt M.R."/>
            <person name="Zhang S.M."/>
            <person name="Mutuku M."/>
            <person name="Mkoji G."/>
            <person name="Steinauer M."/>
            <person name="Loker E.S."/>
        </authorList>
    </citation>
    <scope>NUCLEOTIDE SEQUENCE</scope>
    <source>
        <strain evidence="9">KasaAsao</strain>
    </source>
</reference>
<dbReference type="Proteomes" id="UP001233172">
    <property type="component" value="Unassembled WGS sequence"/>
</dbReference>
<reference evidence="9" key="2">
    <citation type="submission" date="2023-04" db="EMBL/GenBank/DDBJ databases">
        <authorList>
            <person name="Bu L."/>
            <person name="Lu L."/>
            <person name="Laidemitt M.R."/>
            <person name="Zhang S.M."/>
            <person name="Mutuku M."/>
            <person name="Mkoji G."/>
            <person name="Steinauer M."/>
            <person name="Loker E.S."/>
        </authorList>
    </citation>
    <scope>NUCLEOTIDE SEQUENCE</scope>
    <source>
        <strain evidence="9">KasaAsao</strain>
        <tissue evidence="9">Whole Snail</tissue>
    </source>
</reference>
<evidence type="ECO:0000256" key="4">
    <source>
        <dbReference type="ARBA" id="ARBA00023008"/>
    </source>
</evidence>
<dbReference type="AlphaFoldDB" id="A0AAD8FEB4"/>
<evidence type="ECO:0000256" key="6">
    <source>
        <dbReference type="ARBA" id="ARBA00023180"/>
    </source>
</evidence>
<dbReference type="Pfam" id="PF14830">
    <property type="entry name" value="Haemocyan_bet_s"/>
    <property type="match status" value="1"/>
</dbReference>
<dbReference type="InterPro" id="IPR028999">
    <property type="entry name" value="Beta-sandwich_Haemocyanin"/>
</dbReference>
<keyword evidence="10" id="KW-1185">Reference proteome</keyword>
<evidence type="ECO:0000259" key="8">
    <source>
        <dbReference type="Pfam" id="PF14830"/>
    </source>
</evidence>
<proteinExistence type="predicted"/>
<feature type="domain" description="Haemocyanin beta-sandwich" evidence="8">
    <location>
        <begin position="819"/>
        <end position="924"/>
    </location>
</feature>
<dbReference type="Pfam" id="PF00264">
    <property type="entry name" value="Tyrosinase"/>
    <property type="match status" value="1"/>
</dbReference>
<evidence type="ECO:0000256" key="3">
    <source>
        <dbReference type="ARBA" id="ARBA00022621"/>
    </source>
</evidence>
<dbReference type="Gene3D" id="1.10.1280.10">
    <property type="entry name" value="Di-copper center containing domain from catechol oxidase"/>
    <property type="match status" value="1"/>
</dbReference>
<dbReference type="InterPro" id="IPR012337">
    <property type="entry name" value="RNaseH-like_sf"/>
</dbReference>
<accession>A0AAD8FEB4</accession>
<comment type="caution">
    <text evidence="9">The sequence shown here is derived from an EMBL/GenBank/DDBJ whole genome shotgun (WGS) entry which is preliminary data.</text>
</comment>
<dbReference type="InterPro" id="IPR036848">
    <property type="entry name" value="Haemocyanin_C_sf"/>
</dbReference>
<dbReference type="SUPFAM" id="SSF53098">
    <property type="entry name" value="Ribonuclease H-like"/>
    <property type="match status" value="1"/>
</dbReference>
<evidence type="ECO:0000313" key="9">
    <source>
        <dbReference type="EMBL" id="KAK0060678.1"/>
    </source>
</evidence>
<sequence length="931" mass="105491">MKKISDFFLHSVDVPTGTLPVSKKTRLTDEITAEANVTEETLMELSEPKPSDIVRGSSVTFEQLQSADVDWPTCWTLDQRNYFLVKYDWLSIRNKKLGCIPCRKVGNLGVEAKMGMKVSNEWADNKITYFGTDRQQQLMSLRKKLFDHKETAAHKAALKILTEAEAAPIENVLLKALTREKIVTAKIFRTAYKVAKENQSFHNFESEIDLQELNGVEMGRILHSTNACINVVNHISCEMRKKLFQEIVRSNNKISLIIDESTTLSQKSTLIVYIRVCLADSGMTSPVNLFLDLVELESVTANGVFASLLHCLHFYGLTEDFLRRNLVSLACDGAAVMLGSKSGVKALLKEKFPSVLVWHCANHRLELSVGDVVKQVSGINRFKAFIDKLYVVYHSSPKNCRELQVCARLLEAELLKIGRMLSTRWVASSFRSVLAVWEDYEVLVQHFEEAKLDSTRDKKDQCMYEGLQRKITSTEFVLDLGLMCDALQELSKLSLDLQERNIDIYKADKKIKAVIQIFEERQIIPGPYYKIAATAVDSNLFKGVSLHTKNCTSDPPIDVKAFYKKLQESIEQRLLSSEDAELAYWARVLDTKQWPDNIGTHLTFGETEMRNLSTRLQLNERIMIRGFREYLIEKNIPDKLLPLQIALSTIPISSSEAERGFSQMNLIITPTRSSLMTTTVSSLLFIRLVGPPLAQFQVVHSTILNSLGGDQLYSLSTLEYSAYDPIFIIHNSFMDKIWLIWQELQKERHLPSLGTECALNYMNQPMQPFNSELNMNTFTKEHSLPKDLFNHDLLGYQYDHLKIGGHSVNNLEYLINNKKLKNRILAGFLLKSVNTSVSVKLHVCNCQECSKCIYAGGFSLLGGPTERTWAFDRLFKKDITHAVEEAGMKVSDSADFFLDVKVYDGAGKLMKDISVFPTPSIILVPTKGKSL</sequence>
<comment type="function">
    <text evidence="1">Hemocyanins are copper-containing oxygen carriers occurring freely dissolved in the hemolymph of many mollusks and arthropods.</text>
</comment>
<dbReference type="EMBL" id="JASAOG010000034">
    <property type="protein sequence ID" value="KAK0060678.1"/>
    <property type="molecule type" value="Genomic_DNA"/>
</dbReference>
<evidence type="ECO:0000256" key="2">
    <source>
        <dbReference type="ARBA" id="ARBA00022448"/>
    </source>
</evidence>
<organism evidence="9 10">
    <name type="scientific">Biomphalaria pfeifferi</name>
    <name type="common">Bloodfluke planorb</name>
    <name type="synonym">Freshwater snail</name>
    <dbReference type="NCBI Taxonomy" id="112525"/>
    <lineage>
        <taxon>Eukaryota</taxon>
        <taxon>Metazoa</taxon>
        <taxon>Spiralia</taxon>
        <taxon>Lophotrochozoa</taxon>
        <taxon>Mollusca</taxon>
        <taxon>Gastropoda</taxon>
        <taxon>Heterobranchia</taxon>
        <taxon>Euthyneura</taxon>
        <taxon>Panpulmonata</taxon>
        <taxon>Hygrophila</taxon>
        <taxon>Lymnaeoidea</taxon>
        <taxon>Planorbidae</taxon>
        <taxon>Biomphalaria</taxon>
    </lineage>
</organism>
<keyword evidence="2" id="KW-0813">Transport</keyword>